<dbReference type="Proteomes" id="UP000005025">
    <property type="component" value="Unassembled WGS sequence"/>
</dbReference>
<proteinExistence type="predicted"/>
<dbReference type="EMBL" id="AGRJ01000008">
    <property type="protein sequence ID" value="EHO54514.1"/>
    <property type="molecule type" value="Genomic_DNA"/>
</dbReference>
<organism evidence="1 2">
    <name type="scientific">Lentilactobacillus kisonensis F0435</name>
    <dbReference type="NCBI Taxonomy" id="797516"/>
    <lineage>
        <taxon>Bacteria</taxon>
        <taxon>Bacillati</taxon>
        <taxon>Bacillota</taxon>
        <taxon>Bacilli</taxon>
        <taxon>Lactobacillales</taxon>
        <taxon>Lactobacillaceae</taxon>
        <taxon>Lentilactobacillus</taxon>
    </lineage>
</organism>
<accession>H1LBW4</accession>
<sequence length="159" mass="18028">MPKLRQVKDLETVKSHLSEEEKFQRKDMQASMFAYPELNVTPPGWLHGSAITEWNRIVPYLKANTPISELDRSLLATYCEDYRLIQAAEADLKKHGIVQTGKTGVRKKNPYVDVLSAATKDMKSLANDLGMSIGSRARMELNKAKTKETPKDKFEEAMK</sequence>
<dbReference type="AlphaFoldDB" id="H1LBW4"/>
<protein>
    <submittedName>
        <fullName evidence="1">Phage terminase, small subunit, P27 family</fullName>
    </submittedName>
</protein>
<evidence type="ECO:0000313" key="1">
    <source>
        <dbReference type="EMBL" id="EHO54514.1"/>
    </source>
</evidence>
<evidence type="ECO:0000313" key="2">
    <source>
        <dbReference type="Proteomes" id="UP000005025"/>
    </source>
</evidence>
<dbReference type="STRING" id="797516.HMPREF9104_00075"/>
<gene>
    <name evidence="1" type="ORF">HMPREF9104_00075</name>
</gene>
<dbReference type="PATRIC" id="fig|797516.3.peg.68"/>
<comment type="caution">
    <text evidence="1">The sequence shown here is derived from an EMBL/GenBank/DDBJ whole genome shotgun (WGS) entry which is preliminary data.</text>
</comment>
<dbReference type="HOGENOM" id="CLU_107958_1_2_9"/>
<reference evidence="1 2" key="1">
    <citation type="submission" date="2011-09" db="EMBL/GenBank/DDBJ databases">
        <authorList>
            <person name="Weinstock G."/>
            <person name="Sodergren E."/>
            <person name="Clifton S."/>
            <person name="Fulton L."/>
            <person name="Fulton B."/>
            <person name="Courtney L."/>
            <person name="Fronick C."/>
            <person name="Harrison M."/>
            <person name="Strong C."/>
            <person name="Farmer C."/>
            <person name="Delahaunty K."/>
            <person name="Markovic C."/>
            <person name="Hall O."/>
            <person name="Minx P."/>
            <person name="Tomlinson C."/>
            <person name="Mitreva M."/>
            <person name="Hou S."/>
            <person name="Chen J."/>
            <person name="Wollam A."/>
            <person name="Pepin K.H."/>
            <person name="Johnson M."/>
            <person name="Bhonagiri V."/>
            <person name="Zhang X."/>
            <person name="Suruliraj S."/>
            <person name="Warren W."/>
            <person name="Chinwalla A."/>
            <person name="Mardis E.R."/>
            <person name="Wilson R.K."/>
        </authorList>
    </citation>
    <scope>NUCLEOTIDE SEQUENCE [LARGE SCALE GENOMIC DNA]</scope>
    <source>
        <strain evidence="1 2">F0435</strain>
    </source>
</reference>
<dbReference type="RefSeq" id="WP_008855273.1">
    <property type="nucleotide sequence ID" value="NZ_JH590984.1"/>
</dbReference>
<name>H1LBW4_9LACO</name>
<dbReference type="InterPro" id="IPR006448">
    <property type="entry name" value="Phage_term_ssu_P27"/>
</dbReference>
<dbReference type="NCBIfam" id="TIGR01558">
    <property type="entry name" value="sm_term_P27"/>
    <property type="match status" value="1"/>
</dbReference>
<dbReference type="Pfam" id="PF05119">
    <property type="entry name" value="Terminase_4"/>
    <property type="match status" value="1"/>
</dbReference>